<dbReference type="RefSeq" id="WP_281243872.1">
    <property type="nucleotide sequence ID" value="NZ_FONT01000002.1"/>
</dbReference>
<dbReference type="SUPFAM" id="SSF82693">
    <property type="entry name" value="Multidrug efflux transporter AcrB pore domain, PN1, PN2, PC1 and PC2 subdomains"/>
    <property type="match status" value="3"/>
</dbReference>
<dbReference type="InterPro" id="IPR027463">
    <property type="entry name" value="AcrB_DN_DC_subdom"/>
</dbReference>
<name>A0A1I2BV91_9BACI</name>
<keyword evidence="3" id="KW-1185">Reference proteome</keyword>
<dbReference type="PANTHER" id="PTHR32063">
    <property type="match status" value="1"/>
</dbReference>
<feature type="transmembrane region" description="Helical" evidence="1">
    <location>
        <begin position="384"/>
        <end position="409"/>
    </location>
</feature>
<dbReference type="SUPFAM" id="SSF82866">
    <property type="entry name" value="Multidrug efflux transporter AcrB transmembrane domain"/>
    <property type="match status" value="2"/>
</dbReference>
<dbReference type="PANTHER" id="PTHR32063:SF0">
    <property type="entry name" value="SWARMING MOTILITY PROTEIN SWRC"/>
    <property type="match status" value="1"/>
</dbReference>
<dbReference type="Gene3D" id="3.30.2090.10">
    <property type="entry name" value="Multidrug efflux transporter AcrB TolC docking domain, DN and DC subdomains"/>
    <property type="match status" value="2"/>
</dbReference>
<protein>
    <submittedName>
        <fullName evidence="2">Hydrophobic/amphiphilic exporter-1, HAE1 family</fullName>
    </submittedName>
</protein>
<dbReference type="STRING" id="930128.SAMN05192532_102519"/>
<feature type="transmembrane region" description="Helical" evidence="1">
    <location>
        <begin position="527"/>
        <end position="551"/>
    </location>
</feature>
<keyword evidence="1" id="KW-0812">Transmembrane</keyword>
<evidence type="ECO:0000313" key="3">
    <source>
        <dbReference type="Proteomes" id="UP000199516"/>
    </source>
</evidence>
<feature type="transmembrane region" description="Helical" evidence="1">
    <location>
        <begin position="12"/>
        <end position="33"/>
    </location>
</feature>
<organism evidence="2 3">
    <name type="scientific">Alteribacillus iranensis</name>
    <dbReference type="NCBI Taxonomy" id="930128"/>
    <lineage>
        <taxon>Bacteria</taxon>
        <taxon>Bacillati</taxon>
        <taxon>Bacillota</taxon>
        <taxon>Bacilli</taxon>
        <taxon>Bacillales</taxon>
        <taxon>Bacillaceae</taxon>
        <taxon>Alteribacillus</taxon>
    </lineage>
</organism>
<reference evidence="2 3" key="1">
    <citation type="submission" date="2016-10" db="EMBL/GenBank/DDBJ databases">
        <authorList>
            <person name="de Groot N.N."/>
        </authorList>
    </citation>
    <scope>NUCLEOTIDE SEQUENCE [LARGE SCALE GENOMIC DNA]</scope>
    <source>
        <strain evidence="2 3">DSM 23995</strain>
    </source>
</reference>
<dbReference type="Gene3D" id="3.30.70.1440">
    <property type="entry name" value="Multidrug efflux transporter AcrB pore domain"/>
    <property type="match status" value="1"/>
</dbReference>
<feature type="transmembrane region" description="Helical" evidence="1">
    <location>
        <begin position="856"/>
        <end position="875"/>
    </location>
</feature>
<feature type="transmembrane region" description="Helical" evidence="1">
    <location>
        <begin position="358"/>
        <end position="378"/>
    </location>
</feature>
<evidence type="ECO:0000256" key="1">
    <source>
        <dbReference type="SAM" id="Phobius"/>
    </source>
</evidence>
<feature type="transmembrane region" description="Helical" evidence="1">
    <location>
        <begin position="335"/>
        <end position="351"/>
    </location>
</feature>
<dbReference type="InterPro" id="IPR001036">
    <property type="entry name" value="Acrflvin-R"/>
</dbReference>
<feature type="transmembrane region" description="Helical" evidence="1">
    <location>
        <begin position="908"/>
        <end position="933"/>
    </location>
</feature>
<dbReference type="AlphaFoldDB" id="A0A1I2BV91"/>
<dbReference type="Proteomes" id="UP000199516">
    <property type="component" value="Unassembled WGS sequence"/>
</dbReference>
<feature type="transmembrane region" description="Helical" evidence="1">
    <location>
        <begin position="954"/>
        <end position="975"/>
    </location>
</feature>
<accession>A0A1I2BV91</accession>
<feature type="transmembrane region" description="Helical" evidence="1">
    <location>
        <begin position="430"/>
        <end position="449"/>
    </location>
</feature>
<keyword evidence="1" id="KW-0472">Membrane</keyword>
<dbReference type="EMBL" id="FONT01000002">
    <property type="protein sequence ID" value="SFE59848.1"/>
    <property type="molecule type" value="Genomic_DNA"/>
</dbReference>
<feature type="transmembrane region" description="Helical" evidence="1">
    <location>
        <begin position="987"/>
        <end position="1011"/>
    </location>
</feature>
<sequence>MNLSRWSVKRPVGVVMVVAMILVLSLTALRNLAVDLYPDMELPLAVVATNYTGTAPEDIEETVTQPIEDSLASIENVDNIQSQSTSGSSLVIIQFNFGTDLDQAMLNIREAVDGASGALPDGADDPSVLRFDPNQQAMMWLGFSENLSDDEAKRIAEERIQPKLEQGDGVASANVEGVQTRKIEIQLKPSELNRYTITANDVINALQSENASASAGDVESGGRDLQLRVDGDFQTVEDIANTIIPIGEGENVTVSDVGDVVDTVEEESSLTYVNNEPAYMFSIMKQSDANTVDVSHAVEDLIVDLNEELGEGASLHVVFDSADFIEESISSVTDNLLYGALFAVIVLLLFLRSIRATLVIGISIPIAVVSTFALMYFTGETLNILTMGGLALGVGMMVDSSIVILENIYKHIEAGKSRIEAAIDGAKEMGGAVTASTMTTLVVFLPLVFVEGIASELFAPLALTVSFALIASLAAALTIVPMLSSRFIKENMVIKEQEKQSRFTRLGEWVNNRYRGMLRWSLNHRKTVLFLTGGLIVASLALVPLIGAVLLPESDEGEIMITVETPTASTLEETQTAVNRVWSLLEPYEESIATTYSTVGGGSAMMGGGGGGNTGSVNVSLVPSSERSIETTEMISELSEQAKRISGAEVTVASMTSGAMGSTSPISVSIKGEETEVLDMLAEEVAFSMEQIEGTSNIETTSGEGSPQIEVDVDRQQAAQYGLTYQDVMGQIITAFNGQVATEYREQGQEIDVEVIFPDHSREQLSDLRGLTLVTPTGTSVPLSSIATLEETTGPTEINRQDQQRQVNITSDIEGRTLSEVATDIQAEVSRMNMPDGYTISYGGESEDMQEAFGDLSLALLASIFLVYAVMAIQFESFVQPFVIMFSMPATLIGVLVGLFITGTPLSITAFIGIIMLAGVVVNNAIVMVDYINQRREAGGDRDEAILEAGPARLRPILMTVLTTVLAMTPVALGIGEGAEAQAPMGIVVIFGLLFSTLFTLILIPVAYASTDNVVQWLKRKLSGIRFRRKRPVDDSIDQ</sequence>
<dbReference type="SUPFAM" id="SSF82714">
    <property type="entry name" value="Multidrug efflux transporter AcrB TolC docking domain, DN and DC subdomains"/>
    <property type="match status" value="2"/>
</dbReference>
<dbReference type="PRINTS" id="PR00702">
    <property type="entry name" value="ACRIFLAVINRP"/>
</dbReference>
<dbReference type="Pfam" id="PF00873">
    <property type="entry name" value="ACR_tran"/>
    <property type="match status" value="1"/>
</dbReference>
<dbReference type="Gene3D" id="3.30.70.1430">
    <property type="entry name" value="Multidrug efflux transporter AcrB pore domain"/>
    <property type="match status" value="2"/>
</dbReference>
<feature type="transmembrane region" description="Helical" evidence="1">
    <location>
        <begin position="461"/>
        <end position="483"/>
    </location>
</feature>
<dbReference type="GO" id="GO:0042910">
    <property type="term" value="F:xenobiotic transmembrane transporter activity"/>
    <property type="evidence" value="ECO:0007669"/>
    <property type="project" value="TreeGrafter"/>
</dbReference>
<keyword evidence="1" id="KW-1133">Transmembrane helix</keyword>
<dbReference type="Gene3D" id="3.30.70.1320">
    <property type="entry name" value="Multidrug efflux transporter AcrB pore domain like"/>
    <property type="match status" value="1"/>
</dbReference>
<gene>
    <name evidence="2" type="ORF">SAMN05192532_102519</name>
</gene>
<dbReference type="GO" id="GO:0005886">
    <property type="term" value="C:plasma membrane"/>
    <property type="evidence" value="ECO:0007669"/>
    <property type="project" value="TreeGrafter"/>
</dbReference>
<evidence type="ECO:0000313" key="2">
    <source>
        <dbReference type="EMBL" id="SFE59848.1"/>
    </source>
</evidence>
<proteinExistence type="predicted"/>
<dbReference type="Gene3D" id="1.20.1640.10">
    <property type="entry name" value="Multidrug efflux transporter AcrB transmembrane domain"/>
    <property type="match status" value="2"/>
</dbReference>
<feature type="transmembrane region" description="Helical" evidence="1">
    <location>
        <begin position="882"/>
        <end position="902"/>
    </location>
</feature>